<gene>
    <name evidence="3" type="ORF">PINE0816_LOCUS5178</name>
    <name evidence="4" type="ORF">PINE0816_LOCUS5179</name>
</gene>
<sequence>MKNAKGARCCIVGSITGNTNTVGGGLVYPFADLGDLSGFAQGGTNPIAMADGKPFFGAKAYKDAKVCNMMTVSELHRRYHDSTGITFSSMYPGCIADTALFREKRAWFRKGFPWFMKYVTGGYVSEKEAGERLAQVIMDPICDKSGVYWSWNGGAKTVGRWSPDGKPRGAGGSGGEIFENEQSDAVRDLPTAKKMWEYSSKLVGITS</sequence>
<evidence type="ECO:0000313" key="3">
    <source>
        <dbReference type="EMBL" id="CAD8409056.1"/>
    </source>
</evidence>
<evidence type="ECO:0000256" key="2">
    <source>
        <dbReference type="ARBA" id="ARBA00023002"/>
    </source>
</evidence>
<accession>A0A6T8H9T7</accession>
<dbReference type="PANTHER" id="PTHR44419:SF19">
    <property type="entry name" value="PROTOCHLOROPHYLLIDE REDUCTASE A, CHLOROPLASTIC"/>
    <property type="match status" value="1"/>
</dbReference>
<evidence type="ECO:0000256" key="1">
    <source>
        <dbReference type="ARBA" id="ARBA00022857"/>
    </source>
</evidence>
<dbReference type="GO" id="GO:0016630">
    <property type="term" value="F:protochlorophyllide reductase activity"/>
    <property type="evidence" value="ECO:0007669"/>
    <property type="project" value="InterPro"/>
</dbReference>
<dbReference type="EMBL" id="HBEL01010902">
    <property type="protein sequence ID" value="CAD8409057.1"/>
    <property type="molecule type" value="Transcribed_RNA"/>
</dbReference>
<dbReference type="Gene3D" id="3.40.50.720">
    <property type="entry name" value="NAD(P)-binding Rossmann-like Domain"/>
    <property type="match status" value="1"/>
</dbReference>
<protein>
    <recommendedName>
        <fullName evidence="5">Protochlorophyllide reductase</fullName>
    </recommendedName>
</protein>
<proteinExistence type="predicted"/>
<dbReference type="AlphaFoldDB" id="A0A6T8H9T7"/>
<dbReference type="InterPro" id="IPR036291">
    <property type="entry name" value="NAD(P)-bd_dom_sf"/>
</dbReference>
<dbReference type="SUPFAM" id="SSF51735">
    <property type="entry name" value="NAD(P)-binding Rossmann-fold domains"/>
    <property type="match status" value="1"/>
</dbReference>
<dbReference type="EMBL" id="HBEL01010901">
    <property type="protein sequence ID" value="CAD8409056.1"/>
    <property type="molecule type" value="Transcribed_RNA"/>
</dbReference>
<keyword evidence="2" id="KW-0560">Oxidoreductase</keyword>
<dbReference type="InterPro" id="IPR005979">
    <property type="entry name" value="Prochl_reduct"/>
</dbReference>
<dbReference type="PANTHER" id="PTHR44419">
    <property type="entry name" value="PROTOCHLOROPHYLLIDE REDUCTASE C, CHLOROPLASTIC"/>
    <property type="match status" value="1"/>
</dbReference>
<evidence type="ECO:0000313" key="4">
    <source>
        <dbReference type="EMBL" id="CAD8409057.1"/>
    </source>
</evidence>
<evidence type="ECO:0008006" key="5">
    <source>
        <dbReference type="Google" id="ProtNLM"/>
    </source>
</evidence>
<reference evidence="4" key="1">
    <citation type="submission" date="2021-01" db="EMBL/GenBank/DDBJ databases">
        <authorList>
            <person name="Corre E."/>
            <person name="Pelletier E."/>
            <person name="Niang G."/>
            <person name="Scheremetjew M."/>
            <person name="Finn R."/>
            <person name="Kale V."/>
            <person name="Holt S."/>
            <person name="Cochrane G."/>
            <person name="Meng A."/>
            <person name="Brown T."/>
            <person name="Cohen L."/>
        </authorList>
    </citation>
    <scope>NUCLEOTIDE SEQUENCE</scope>
    <source>
        <strain evidence="4">CCAP1064/1</strain>
    </source>
</reference>
<keyword evidence="1" id="KW-0521">NADP</keyword>
<organism evidence="4">
    <name type="scientific">Proboscia inermis</name>
    <dbReference type="NCBI Taxonomy" id="420281"/>
    <lineage>
        <taxon>Eukaryota</taxon>
        <taxon>Sar</taxon>
        <taxon>Stramenopiles</taxon>
        <taxon>Ochrophyta</taxon>
        <taxon>Bacillariophyta</taxon>
        <taxon>Coscinodiscophyceae</taxon>
        <taxon>Rhizosoleniophycidae</taxon>
        <taxon>Rhizosoleniales</taxon>
        <taxon>Rhizosoleniaceae</taxon>
        <taxon>Proboscia</taxon>
    </lineage>
</organism>
<name>A0A6T8H9T7_9STRA</name>